<reference evidence="2" key="1">
    <citation type="submission" date="2023-04" db="EMBL/GenBank/DDBJ databases">
        <authorList>
            <consortium name="ELIXIR-Norway"/>
        </authorList>
    </citation>
    <scope>NUCLEOTIDE SEQUENCE [LARGE SCALE GENOMIC DNA]</scope>
</reference>
<evidence type="ECO:0000313" key="2">
    <source>
        <dbReference type="EMBL" id="CAI9169190.1"/>
    </source>
</evidence>
<proteinExistence type="predicted"/>
<feature type="region of interest" description="Disordered" evidence="1">
    <location>
        <begin position="1"/>
        <end position="42"/>
    </location>
</feature>
<keyword evidence="3" id="KW-1185">Reference proteome</keyword>
<evidence type="ECO:0000256" key="1">
    <source>
        <dbReference type="SAM" id="MobiDB-lite"/>
    </source>
</evidence>
<evidence type="ECO:0000313" key="3">
    <source>
        <dbReference type="Proteomes" id="UP001176941"/>
    </source>
</evidence>
<name>A0ABN8Z6Z1_RANTA</name>
<dbReference type="EMBL" id="OX459965">
    <property type="protein sequence ID" value="CAI9169190.1"/>
    <property type="molecule type" value="Genomic_DNA"/>
</dbReference>
<dbReference type="Proteomes" id="UP001176941">
    <property type="component" value="Chromosome 29"/>
</dbReference>
<organism evidence="2 3">
    <name type="scientific">Rangifer tarandus platyrhynchus</name>
    <name type="common">Svalbard reindeer</name>
    <dbReference type="NCBI Taxonomy" id="3082113"/>
    <lineage>
        <taxon>Eukaryota</taxon>
        <taxon>Metazoa</taxon>
        <taxon>Chordata</taxon>
        <taxon>Craniata</taxon>
        <taxon>Vertebrata</taxon>
        <taxon>Euteleostomi</taxon>
        <taxon>Mammalia</taxon>
        <taxon>Eutheria</taxon>
        <taxon>Laurasiatheria</taxon>
        <taxon>Artiodactyla</taxon>
        <taxon>Ruminantia</taxon>
        <taxon>Pecora</taxon>
        <taxon>Cervidae</taxon>
        <taxon>Odocoileinae</taxon>
        <taxon>Rangifer</taxon>
    </lineage>
</organism>
<protein>
    <submittedName>
        <fullName evidence="2">Uncharacterized protein</fullName>
    </submittedName>
</protein>
<gene>
    <name evidence="2" type="ORF">MRATA1EN1_LOCUS18152</name>
</gene>
<accession>A0ABN8Z6Z1</accession>
<sequence>MRLSERNKRQRATSASQPTRASAGRQKVEPDRTAPSIEQIENRQLSSGDANCYFSRGFRLGRRGKGRARLKREEEREAAARYVPRRLCAPLASSGVF</sequence>